<name>A0A238W927_HALVU</name>
<sequence length="208" mass="23491">MYVARDIHRDIAISGDEVMKHTDSGSDQFRCLFCDEPLTFDPCSTGRFDSFHHQNHSEPCVAEGNISTAHRVAQEMVAKKVYNLFPHGSKIARVDLERRVGNKSDFVITDLLSDPARVAIEVIYKNTDLGLQRRLRTLFDEGYAVMLVVVTTSDLHPDRLERYLKRVGPIQVGQFDPSTMATRLGSLVRPGTIDIDAQVWDVLPQYLS</sequence>
<dbReference type="AlphaFoldDB" id="A0A238W927"/>
<dbReference type="EMBL" id="FZNQ01000006">
    <property type="protein sequence ID" value="SNR43095.1"/>
    <property type="molecule type" value="Genomic_DNA"/>
</dbReference>
<accession>A0A238W927</accession>
<evidence type="ECO:0000313" key="2">
    <source>
        <dbReference type="Proteomes" id="UP000198397"/>
    </source>
</evidence>
<gene>
    <name evidence="1" type="ORF">SAMN06264855_10662</name>
</gene>
<dbReference type="Proteomes" id="UP000198397">
    <property type="component" value="Unassembled WGS sequence"/>
</dbReference>
<proteinExistence type="predicted"/>
<protein>
    <recommendedName>
        <fullName evidence="3">Competence protein CoiA-like family protein</fullName>
    </recommendedName>
</protein>
<evidence type="ECO:0008006" key="3">
    <source>
        <dbReference type="Google" id="ProtNLM"/>
    </source>
</evidence>
<organism evidence="1 2">
    <name type="scientific">Halorubrum vacuolatum</name>
    <name type="common">Natronobacterium vacuolatum</name>
    <dbReference type="NCBI Taxonomy" id="63740"/>
    <lineage>
        <taxon>Archaea</taxon>
        <taxon>Methanobacteriati</taxon>
        <taxon>Methanobacteriota</taxon>
        <taxon>Stenosarchaea group</taxon>
        <taxon>Halobacteria</taxon>
        <taxon>Halobacteriales</taxon>
        <taxon>Haloferacaceae</taxon>
        <taxon>Halorubrum</taxon>
    </lineage>
</organism>
<evidence type="ECO:0000313" key="1">
    <source>
        <dbReference type="EMBL" id="SNR43095.1"/>
    </source>
</evidence>
<reference evidence="1 2" key="1">
    <citation type="submission" date="2017-06" db="EMBL/GenBank/DDBJ databases">
        <authorList>
            <person name="Kim H.J."/>
            <person name="Triplett B.A."/>
        </authorList>
    </citation>
    <scope>NUCLEOTIDE SEQUENCE [LARGE SCALE GENOMIC DNA]</scope>
    <source>
        <strain evidence="1 2">DSM 8800</strain>
    </source>
</reference>
<keyword evidence="2" id="KW-1185">Reference proteome</keyword>